<keyword evidence="1" id="KW-0560">Oxidoreductase</keyword>
<dbReference type="InterPro" id="IPR036291">
    <property type="entry name" value="NAD(P)-bd_dom_sf"/>
</dbReference>
<evidence type="ECO:0000259" key="3">
    <source>
        <dbReference type="Pfam" id="PF22685"/>
    </source>
</evidence>
<dbReference type="Gene3D" id="3.40.50.720">
    <property type="entry name" value="NAD(P)-binding Rossmann-like Domain"/>
    <property type="match status" value="1"/>
</dbReference>
<dbReference type="Proteomes" id="UP000548476">
    <property type="component" value="Unassembled WGS sequence"/>
</dbReference>
<feature type="domain" description="Gfo/Idh/MocA-like oxidoreductase N-terminal" evidence="2">
    <location>
        <begin position="11"/>
        <end position="120"/>
    </location>
</feature>
<evidence type="ECO:0000313" key="5">
    <source>
        <dbReference type="Proteomes" id="UP000548476"/>
    </source>
</evidence>
<accession>A0A841FRR8</accession>
<reference evidence="4 5" key="1">
    <citation type="submission" date="2020-08" db="EMBL/GenBank/DDBJ databases">
        <title>Genomic Encyclopedia of Type Strains, Phase IV (KMG-IV): sequencing the most valuable type-strain genomes for metagenomic binning, comparative biology and taxonomic classification.</title>
        <authorList>
            <person name="Goeker M."/>
        </authorList>
    </citation>
    <scope>NUCLEOTIDE SEQUENCE [LARGE SCALE GENOMIC DNA]</scope>
    <source>
        <strain evidence="4 5">YIM 65646</strain>
    </source>
</reference>
<dbReference type="InterPro" id="IPR055080">
    <property type="entry name" value="Gal80p-like_C"/>
</dbReference>
<dbReference type="EMBL" id="JACHGT010000018">
    <property type="protein sequence ID" value="MBB6038746.1"/>
    <property type="molecule type" value="Genomic_DNA"/>
</dbReference>
<dbReference type="Pfam" id="PF01408">
    <property type="entry name" value="GFO_IDH_MocA"/>
    <property type="match status" value="1"/>
</dbReference>
<dbReference type="PANTHER" id="PTHR43818:SF11">
    <property type="entry name" value="BCDNA.GH03377"/>
    <property type="match status" value="1"/>
</dbReference>
<dbReference type="InterPro" id="IPR000683">
    <property type="entry name" value="Gfo/Idh/MocA-like_OxRdtase_N"/>
</dbReference>
<dbReference type="RefSeq" id="WP_184791527.1">
    <property type="nucleotide sequence ID" value="NZ_BONT01000060.1"/>
</dbReference>
<dbReference type="Pfam" id="PF22685">
    <property type="entry name" value="Gal80p_C-like"/>
    <property type="match status" value="1"/>
</dbReference>
<feature type="domain" description="Gal80p-like C-terminal" evidence="3">
    <location>
        <begin position="131"/>
        <end position="271"/>
    </location>
</feature>
<dbReference type="GO" id="GO:0016491">
    <property type="term" value="F:oxidoreductase activity"/>
    <property type="evidence" value="ECO:0007669"/>
    <property type="project" value="UniProtKB-KW"/>
</dbReference>
<dbReference type="AlphaFoldDB" id="A0A841FRR8"/>
<evidence type="ECO:0000259" key="2">
    <source>
        <dbReference type="Pfam" id="PF01408"/>
    </source>
</evidence>
<sequence>MIEVGIIGASVGAGWASRAHFPALNALDDYEITAVGTSRPASAREAAAHHGAAHAFTDATELAAHPDVDLVVVTVKVPAHAALVRAAIGAGKHVLSEWPLGLGLAEASALHTEADRAGIRHAIGLQARHSPAARRARELIDDGHLGRVTSITAHVTRGKGTGATTPAHNAYTFDRANGAGLVEVAGGHTLDLVEYLTGEITEVAAATAVQQDRLTVTETGETITATAPDHLMLHGTMATGASLSAHLQDAKLAEPHARLEISGTTRDLLLTTVPHGDMLAAQVQIGELALYEVDAPGKPWTPVAVPADTALPEQARNVAALYRALAADLRDGGRRVAGFAEAERAHRVLDAVTRAAETGTRVAVG</sequence>
<evidence type="ECO:0000313" key="4">
    <source>
        <dbReference type="EMBL" id="MBB6038746.1"/>
    </source>
</evidence>
<name>A0A841FRR8_9ACTN</name>
<gene>
    <name evidence="4" type="ORF">HNR73_006632</name>
</gene>
<dbReference type="SUPFAM" id="SSF55347">
    <property type="entry name" value="Glyceraldehyde-3-phosphate dehydrogenase-like, C-terminal domain"/>
    <property type="match status" value="1"/>
</dbReference>
<comment type="caution">
    <text evidence="4">The sequence shown here is derived from an EMBL/GenBank/DDBJ whole genome shotgun (WGS) entry which is preliminary data.</text>
</comment>
<dbReference type="Gene3D" id="3.30.360.10">
    <property type="entry name" value="Dihydrodipicolinate Reductase, domain 2"/>
    <property type="match status" value="1"/>
</dbReference>
<dbReference type="PANTHER" id="PTHR43818">
    <property type="entry name" value="BCDNA.GH03377"/>
    <property type="match status" value="1"/>
</dbReference>
<protein>
    <submittedName>
        <fullName evidence="4">Putative dehydrogenase</fullName>
    </submittedName>
</protein>
<dbReference type="GO" id="GO:0000166">
    <property type="term" value="F:nucleotide binding"/>
    <property type="evidence" value="ECO:0007669"/>
    <property type="project" value="InterPro"/>
</dbReference>
<organism evidence="4 5">
    <name type="scientific">Phytomonospora endophytica</name>
    <dbReference type="NCBI Taxonomy" id="714109"/>
    <lineage>
        <taxon>Bacteria</taxon>
        <taxon>Bacillati</taxon>
        <taxon>Actinomycetota</taxon>
        <taxon>Actinomycetes</taxon>
        <taxon>Micromonosporales</taxon>
        <taxon>Micromonosporaceae</taxon>
        <taxon>Phytomonospora</taxon>
    </lineage>
</organism>
<dbReference type="SUPFAM" id="SSF51735">
    <property type="entry name" value="NAD(P)-binding Rossmann-fold domains"/>
    <property type="match status" value="1"/>
</dbReference>
<proteinExistence type="predicted"/>
<evidence type="ECO:0000256" key="1">
    <source>
        <dbReference type="ARBA" id="ARBA00023002"/>
    </source>
</evidence>
<dbReference type="InterPro" id="IPR050463">
    <property type="entry name" value="Gfo/Idh/MocA_oxidrdct_glycsds"/>
</dbReference>
<keyword evidence="5" id="KW-1185">Reference proteome</keyword>